<dbReference type="EMBL" id="CP042344">
    <property type="protein sequence ID" value="QEA13985.1"/>
    <property type="molecule type" value="Genomic_DNA"/>
</dbReference>
<dbReference type="Proteomes" id="UP000321199">
    <property type="component" value="Chromosome"/>
</dbReference>
<evidence type="ECO:0000259" key="3">
    <source>
        <dbReference type="Pfam" id="PF13464"/>
    </source>
</evidence>
<keyword evidence="5" id="KW-1185">Reference proteome</keyword>
<dbReference type="PANTHER" id="PTHR34475:SF1">
    <property type="entry name" value="CYTOSKELETON PROTEIN RODZ"/>
    <property type="match status" value="1"/>
</dbReference>
<dbReference type="InterPro" id="IPR025194">
    <property type="entry name" value="RodZ-like_C"/>
</dbReference>
<feature type="domain" description="Cytoskeleton protein RodZ-like C-terminal" evidence="3">
    <location>
        <begin position="242"/>
        <end position="313"/>
    </location>
</feature>
<organism evidence="4 5">
    <name type="scientific">Comamonas flocculans</name>
    <dbReference type="NCBI Taxonomy" id="2597701"/>
    <lineage>
        <taxon>Bacteria</taxon>
        <taxon>Pseudomonadati</taxon>
        <taxon>Pseudomonadota</taxon>
        <taxon>Betaproteobacteria</taxon>
        <taxon>Burkholderiales</taxon>
        <taxon>Comamonadaceae</taxon>
        <taxon>Comamonas</taxon>
    </lineage>
</organism>
<dbReference type="GO" id="GO:0003677">
    <property type="term" value="F:DNA binding"/>
    <property type="evidence" value="ECO:0007669"/>
    <property type="project" value="InterPro"/>
</dbReference>
<dbReference type="Pfam" id="PF13413">
    <property type="entry name" value="HTH_25"/>
    <property type="match status" value="1"/>
</dbReference>
<gene>
    <name evidence="4" type="ORF">FOZ74_13655</name>
</gene>
<dbReference type="RefSeq" id="WP_146913567.1">
    <property type="nucleotide sequence ID" value="NZ_CP042344.1"/>
</dbReference>
<evidence type="ECO:0000313" key="5">
    <source>
        <dbReference type="Proteomes" id="UP000321199"/>
    </source>
</evidence>
<protein>
    <submittedName>
        <fullName evidence="4">Helix-turn-helix domain-containing protein</fullName>
    </submittedName>
</protein>
<keyword evidence="2" id="KW-0472">Membrane</keyword>
<proteinExistence type="predicted"/>
<feature type="region of interest" description="Disordered" evidence="1">
    <location>
        <begin position="187"/>
        <end position="236"/>
    </location>
</feature>
<evidence type="ECO:0000313" key="4">
    <source>
        <dbReference type="EMBL" id="QEA13985.1"/>
    </source>
</evidence>
<dbReference type="PANTHER" id="PTHR34475">
    <property type="match status" value="1"/>
</dbReference>
<evidence type="ECO:0000256" key="2">
    <source>
        <dbReference type="SAM" id="Phobius"/>
    </source>
</evidence>
<keyword evidence="2" id="KW-1133">Transmembrane helix</keyword>
<feature type="transmembrane region" description="Helical" evidence="2">
    <location>
        <begin position="132"/>
        <end position="150"/>
    </location>
</feature>
<dbReference type="Pfam" id="PF13464">
    <property type="entry name" value="RodZ_C"/>
    <property type="match status" value="1"/>
</dbReference>
<dbReference type="KEGG" id="cof:FOZ74_13655"/>
<evidence type="ECO:0000256" key="1">
    <source>
        <dbReference type="SAM" id="MobiDB-lite"/>
    </source>
</evidence>
<name>A0A5B8S069_9BURK</name>
<dbReference type="InterPro" id="IPR010982">
    <property type="entry name" value="Lambda_DNA-bd_dom_sf"/>
</dbReference>
<keyword evidence="2" id="KW-0812">Transmembrane</keyword>
<dbReference type="OrthoDB" id="5293433at2"/>
<dbReference type="InterPro" id="IPR050400">
    <property type="entry name" value="Bact_Cytoskel_RodZ"/>
</dbReference>
<feature type="region of interest" description="Disordered" evidence="1">
    <location>
        <begin position="1"/>
        <end position="24"/>
    </location>
</feature>
<reference evidence="4 5" key="1">
    <citation type="submission" date="2019-07" db="EMBL/GenBank/DDBJ databases">
        <title>Complete genome sequence of Comamonas sp. NLF 7-7 isolated from livestock.</title>
        <authorList>
            <person name="Kim D.H."/>
            <person name="Kim J.G."/>
        </authorList>
    </citation>
    <scope>NUCLEOTIDE SEQUENCE [LARGE SCALE GENOMIC DNA]</scope>
    <source>
        <strain evidence="4 5">NLF 7-7</strain>
    </source>
</reference>
<accession>A0A5B8S069</accession>
<feature type="compositionally biased region" description="Low complexity" evidence="1">
    <location>
        <begin position="191"/>
        <end position="236"/>
    </location>
</feature>
<sequence>MSEPAPDLPGRPAAGGEEAPSGPATAGRLLAASREQAGVHLAALAAALKVPTYKLKALEEDRYEVFTDVVFLRALASSICRSLKIDAAPVLALLPASAPVALKDQQGLNARFKEAGERAESGRALGLPISRLTAFVVIVLLAAALVLAFVPRGGDGEASPATPASPLAPAEISTPVAVPVPVPVPVPQSSPAPAGSAQGDAAAAAPAPAQPATPGEASAPAPVETAEAAPEASQAAPAEPLVIVARQQTWVQVRSAVGGVLIERNMEPGERYTAPGGGPWSVVIGRADAAEVTVRGEAMNLNAVARNNVARFEVK</sequence>
<feature type="compositionally biased region" description="Low complexity" evidence="1">
    <location>
        <begin position="10"/>
        <end position="24"/>
    </location>
</feature>
<dbReference type="Gene3D" id="1.10.260.40">
    <property type="entry name" value="lambda repressor-like DNA-binding domains"/>
    <property type="match status" value="1"/>
</dbReference>
<dbReference type="AlphaFoldDB" id="A0A5B8S069"/>